<dbReference type="InterPro" id="IPR046532">
    <property type="entry name" value="DUF6597"/>
</dbReference>
<reference evidence="5 6" key="1">
    <citation type="journal article" date="2009" name="Stand. Genomic Sci.">
        <title>Complete genome sequence of Kytococcus sedentarius type strain (541).</title>
        <authorList>
            <person name="Sims D."/>
            <person name="Brettin T."/>
            <person name="Detter J.C."/>
            <person name="Han C."/>
            <person name="Lapidus A."/>
            <person name="Copeland A."/>
            <person name="Glavina Del Rio T."/>
            <person name="Nolan M."/>
            <person name="Chen F."/>
            <person name="Lucas S."/>
            <person name="Tice H."/>
            <person name="Cheng J.F."/>
            <person name="Bruce D."/>
            <person name="Goodwin L."/>
            <person name="Pitluck S."/>
            <person name="Ovchinnikova G."/>
            <person name="Pati A."/>
            <person name="Ivanova N."/>
            <person name="Mavrommatis K."/>
            <person name="Chen A."/>
            <person name="Palaniappan K."/>
            <person name="D'haeseleer P."/>
            <person name="Chain P."/>
            <person name="Bristow J."/>
            <person name="Eisen J.A."/>
            <person name="Markowitz V."/>
            <person name="Hugenholtz P."/>
            <person name="Schneider S."/>
            <person name="Goker M."/>
            <person name="Pukall R."/>
            <person name="Kyrpides N.C."/>
            <person name="Klenk H.P."/>
        </authorList>
    </citation>
    <scope>NUCLEOTIDE SEQUENCE [LARGE SCALE GENOMIC DNA]</scope>
    <source>
        <strain evidence="6">ATCC 14392 / DSM 20547 / JCM 11482 / CCUG 33030 / NBRC 15357 / NCTC 11040 / CCM 314 / 541</strain>
    </source>
</reference>
<dbReference type="EMBL" id="CP001686">
    <property type="protein sequence ID" value="ACV07464.1"/>
    <property type="molecule type" value="Genomic_DNA"/>
</dbReference>
<dbReference type="eggNOG" id="COG2207">
    <property type="taxonomic scope" value="Bacteria"/>
</dbReference>
<dbReference type="InterPro" id="IPR050204">
    <property type="entry name" value="AraC_XylS_family_regulators"/>
</dbReference>
<dbReference type="AlphaFoldDB" id="C7NG55"/>
<accession>C7NG55</accession>
<dbReference type="STRING" id="478801.Ksed_25000"/>
<dbReference type="Pfam" id="PF20240">
    <property type="entry name" value="DUF6597"/>
    <property type="match status" value="1"/>
</dbReference>
<sequence length="263" mass="28189">MVAHRWWVQWAHDGSTPQSPQVLGHPVVHLTVEWGRSLAGDPAPMHGHLSPCILLHGPMRATFSVDLPPEGWVAGIAFHPGAFAAATGIEADRYAAQVVPAADLLGPAASTWLDRVVPHAHREGPAEASATLLDAAASRLRLPGPGEAPGYELVRAACDRMQNQGHRAVADVALDLHVSVRTLQREFRRLVGLSPLVVLRRYRLQEAAARLEEGGAPDLASLAADLGFSDHAHLTREFTAAVGLTPSAYRDRVARARAVHARA</sequence>
<name>C7NG55_KYTSD</name>
<dbReference type="Pfam" id="PF12833">
    <property type="entry name" value="HTH_18"/>
    <property type="match status" value="1"/>
</dbReference>
<dbReference type="SMART" id="SM00342">
    <property type="entry name" value="HTH_ARAC"/>
    <property type="match status" value="1"/>
</dbReference>
<dbReference type="PROSITE" id="PS01124">
    <property type="entry name" value="HTH_ARAC_FAMILY_2"/>
    <property type="match status" value="1"/>
</dbReference>
<evidence type="ECO:0000313" key="6">
    <source>
        <dbReference type="Proteomes" id="UP000006666"/>
    </source>
</evidence>
<evidence type="ECO:0000259" key="4">
    <source>
        <dbReference type="PROSITE" id="PS01124"/>
    </source>
</evidence>
<dbReference type="KEGG" id="kse:Ksed_25000"/>
<proteinExistence type="predicted"/>
<dbReference type="HOGENOM" id="CLU_066193_5_0_11"/>
<keyword evidence="1" id="KW-0805">Transcription regulation</keyword>
<keyword evidence="2 5" id="KW-0238">DNA-binding</keyword>
<evidence type="ECO:0000256" key="2">
    <source>
        <dbReference type="ARBA" id="ARBA00023125"/>
    </source>
</evidence>
<protein>
    <submittedName>
        <fullName evidence="5">DNA-binding domain-containing protein, AraC-type</fullName>
    </submittedName>
</protein>
<organism evidence="5 6">
    <name type="scientific">Kytococcus sedentarius (strain ATCC 14392 / DSM 20547 / JCM 11482 / CCUG 33030 / NBRC 15357 / NCTC 11040 / CCM 314 / 541)</name>
    <name type="common">Micrococcus sedentarius</name>
    <dbReference type="NCBI Taxonomy" id="478801"/>
    <lineage>
        <taxon>Bacteria</taxon>
        <taxon>Bacillati</taxon>
        <taxon>Actinomycetota</taxon>
        <taxon>Actinomycetes</taxon>
        <taxon>Micrococcales</taxon>
        <taxon>Kytococcaceae</taxon>
        <taxon>Kytococcus</taxon>
    </lineage>
</organism>
<gene>
    <name evidence="5" type="ordered locus">Ksed_25000</name>
</gene>
<dbReference type="GO" id="GO:0043565">
    <property type="term" value="F:sequence-specific DNA binding"/>
    <property type="evidence" value="ECO:0007669"/>
    <property type="project" value="InterPro"/>
</dbReference>
<dbReference type="InterPro" id="IPR009057">
    <property type="entry name" value="Homeodomain-like_sf"/>
</dbReference>
<evidence type="ECO:0000256" key="1">
    <source>
        <dbReference type="ARBA" id="ARBA00023015"/>
    </source>
</evidence>
<dbReference type="PANTHER" id="PTHR46796">
    <property type="entry name" value="HTH-TYPE TRANSCRIPTIONAL ACTIVATOR RHAS-RELATED"/>
    <property type="match status" value="1"/>
</dbReference>
<evidence type="ECO:0000256" key="3">
    <source>
        <dbReference type="ARBA" id="ARBA00023163"/>
    </source>
</evidence>
<dbReference type="SUPFAM" id="SSF46689">
    <property type="entry name" value="Homeodomain-like"/>
    <property type="match status" value="1"/>
</dbReference>
<dbReference type="Proteomes" id="UP000006666">
    <property type="component" value="Chromosome"/>
</dbReference>
<dbReference type="InterPro" id="IPR018060">
    <property type="entry name" value="HTH_AraC"/>
</dbReference>
<keyword evidence="3" id="KW-0804">Transcription</keyword>
<feature type="domain" description="HTH araC/xylS-type" evidence="4">
    <location>
        <begin position="151"/>
        <end position="252"/>
    </location>
</feature>
<dbReference type="GO" id="GO:0003700">
    <property type="term" value="F:DNA-binding transcription factor activity"/>
    <property type="evidence" value="ECO:0007669"/>
    <property type="project" value="InterPro"/>
</dbReference>
<keyword evidence="6" id="KW-1185">Reference proteome</keyword>
<dbReference type="InterPro" id="IPR018062">
    <property type="entry name" value="HTH_AraC-typ_CS"/>
</dbReference>
<dbReference type="PANTHER" id="PTHR46796:SF12">
    <property type="entry name" value="HTH-TYPE DNA-BINDING TRANSCRIPTIONAL ACTIVATOR EUTR"/>
    <property type="match status" value="1"/>
</dbReference>
<evidence type="ECO:0000313" key="5">
    <source>
        <dbReference type="EMBL" id="ACV07464.1"/>
    </source>
</evidence>
<dbReference type="Gene3D" id="1.10.10.60">
    <property type="entry name" value="Homeodomain-like"/>
    <property type="match status" value="1"/>
</dbReference>
<dbReference type="PROSITE" id="PS00041">
    <property type="entry name" value="HTH_ARAC_FAMILY_1"/>
    <property type="match status" value="1"/>
</dbReference>